<keyword evidence="3" id="KW-0520">NAD</keyword>
<dbReference type="EC" id="2.3.1.286" evidence="1"/>
<feature type="domain" description="Deacetylase sirtuin-type" evidence="5">
    <location>
        <begin position="1"/>
        <end position="282"/>
    </location>
</feature>
<evidence type="ECO:0000259" key="5">
    <source>
        <dbReference type="PROSITE" id="PS50305"/>
    </source>
</evidence>
<evidence type="ECO:0000256" key="4">
    <source>
        <dbReference type="PROSITE-ProRule" id="PRU00236"/>
    </source>
</evidence>
<dbReference type="GO" id="GO:0070403">
    <property type="term" value="F:NAD+ binding"/>
    <property type="evidence" value="ECO:0007669"/>
    <property type="project" value="InterPro"/>
</dbReference>
<protein>
    <recommendedName>
        <fullName evidence="1">protein acetyllysine N-acetyltransferase</fullName>
        <ecNumber evidence="1">2.3.1.286</ecNumber>
    </recommendedName>
</protein>
<dbReference type="SUPFAM" id="SSF52467">
    <property type="entry name" value="DHS-like NAD/FAD-binding domain"/>
    <property type="match status" value="1"/>
</dbReference>
<name>A0A9D2II81_9FIRM</name>
<dbReference type="PROSITE" id="PS50305">
    <property type="entry name" value="SIRTUIN"/>
    <property type="match status" value="1"/>
</dbReference>
<feature type="binding site" evidence="4">
    <location>
        <position position="143"/>
    </location>
    <ligand>
        <name>Zn(2+)</name>
        <dbReference type="ChEBI" id="CHEBI:29105"/>
    </ligand>
</feature>
<accession>A0A9D2II81</accession>
<feature type="binding site" evidence="4">
    <location>
        <position position="174"/>
    </location>
    <ligand>
        <name>Zn(2+)</name>
        <dbReference type="ChEBI" id="CHEBI:29105"/>
    </ligand>
</feature>
<dbReference type="InterPro" id="IPR029035">
    <property type="entry name" value="DHS-like_NAD/FAD-binding_dom"/>
</dbReference>
<dbReference type="Gene3D" id="3.40.50.1220">
    <property type="entry name" value="TPP-binding domain"/>
    <property type="match status" value="1"/>
</dbReference>
<evidence type="ECO:0000313" key="7">
    <source>
        <dbReference type="Proteomes" id="UP000824025"/>
    </source>
</evidence>
<dbReference type="EMBL" id="DXCF01000018">
    <property type="protein sequence ID" value="HIZ09506.1"/>
    <property type="molecule type" value="Genomic_DNA"/>
</dbReference>
<reference evidence="6" key="1">
    <citation type="journal article" date="2021" name="PeerJ">
        <title>Extensive microbial diversity within the chicken gut microbiome revealed by metagenomics and culture.</title>
        <authorList>
            <person name="Gilroy R."/>
            <person name="Ravi A."/>
            <person name="Getino M."/>
            <person name="Pursley I."/>
            <person name="Horton D.L."/>
            <person name="Alikhan N.F."/>
            <person name="Baker D."/>
            <person name="Gharbi K."/>
            <person name="Hall N."/>
            <person name="Watson M."/>
            <person name="Adriaenssens E.M."/>
            <person name="Foster-Nyarko E."/>
            <person name="Jarju S."/>
            <person name="Secka A."/>
            <person name="Antonio M."/>
            <person name="Oren A."/>
            <person name="Chaudhuri R.R."/>
            <person name="La Ragione R."/>
            <person name="Hildebrand F."/>
            <person name="Pallen M.J."/>
        </authorList>
    </citation>
    <scope>NUCLEOTIDE SEQUENCE</scope>
    <source>
        <strain evidence="6">CHK192-19661</strain>
    </source>
</reference>
<organism evidence="6 7">
    <name type="scientific">Candidatus Borkfalkia avicola</name>
    <dbReference type="NCBI Taxonomy" id="2838503"/>
    <lineage>
        <taxon>Bacteria</taxon>
        <taxon>Bacillati</taxon>
        <taxon>Bacillota</taxon>
        <taxon>Clostridia</taxon>
        <taxon>Christensenellales</taxon>
        <taxon>Christensenellaceae</taxon>
        <taxon>Candidatus Borkfalkia</taxon>
    </lineage>
</organism>
<comment type="caution">
    <text evidence="4">Lacks conserved residue(s) required for the propagation of feature annotation.</text>
</comment>
<comment type="caution">
    <text evidence="6">The sequence shown here is derived from an EMBL/GenBank/DDBJ whole genome shotgun (WGS) entry which is preliminary data.</text>
</comment>
<proteinExistence type="predicted"/>
<sequence>MKENFQERTDKAKALINNAECILIGGGAGLSAAAGLTYSGERFTANFADFIRKYGMKDMYSASFYPFETQEEKWAYWSRHILLNRFLPPALPLYKGLFALVKDKDHFVLTTNVDGQFYKAGFAPERIFAVQGDYGKIQCAKGCHDKLYDDEALVRQMDAEQKNCRVPSYLVPKCPVCGGDMEVNVRKDMYFVQDAAWYEAGARCDAFCEKARGKKTVLLELGVGYNTPAIIRFPFERMTYENEGVSLLRMNADYPEAIEENEKKTVSFGEDMAEVLPALAAK</sequence>
<dbReference type="Pfam" id="PF02146">
    <property type="entry name" value="SIR2"/>
    <property type="match status" value="1"/>
</dbReference>
<dbReference type="GO" id="GO:0046872">
    <property type="term" value="F:metal ion binding"/>
    <property type="evidence" value="ECO:0007669"/>
    <property type="project" value="UniProtKB-KW"/>
</dbReference>
<evidence type="ECO:0000256" key="3">
    <source>
        <dbReference type="ARBA" id="ARBA00023027"/>
    </source>
</evidence>
<feature type="binding site" evidence="4">
    <location>
        <position position="139"/>
    </location>
    <ligand>
        <name>Zn(2+)</name>
        <dbReference type="ChEBI" id="CHEBI:29105"/>
    </ligand>
</feature>
<dbReference type="InterPro" id="IPR026590">
    <property type="entry name" value="Ssirtuin_cat_dom"/>
</dbReference>
<gene>
    <name evidence="6" type="ORF">H9726_03350</name>
</gene>
<dbReference type="Proteomes" id="UP000824025">
    <property type="component" value="Unassembled WGS sequence"/>
</dbReference>
<feature type="binding site" evidence="4">
    <location>
        <position position="177"/>
    </location>
    <ligand>
        <name>Zn(2+)</name>
        <dbReference type="ChEBI" id="CHEBI:29105"/>
    </ligand>
</feature>
<reference evidence="6" key="2">
    <citation type="submission" date="2021-04" db="EMBL/GenBank/DDBJ databases">
        <authorList>
            <person name="Gilroy R."/>
        </authorList>
    </citation>
    <scope>NUCLEOTIDE SEQUENCE</scope>
    <source>
        <strain evidence="6">CHK192-19661</strain>
    </source>
</reference>
<evidence type="ECO:0000313" key="6">
    <source>
        <dbReference type="EMBL" id="HIZ09506.1"/>
    </source>
</evidence>
<dbReference type="InterPro" id="IPR003000">
    <property type="entry name" value="Sirtuin"/>
</dbReference>
<keyword evidence="4" id="KW-0479">Metal-binding</keyword>
<evidence type="ECO:0000256" key="2">
    <source>
        <dbReference type="ARBA" id="ARBA00022679"/>
    </source>
</evidence>
<keyword evidence="4" id="KW-0862">Zinc</keyword>
<evidence type="ECO:0000256" key="1">
    <source>
        <dbReference type="ARBA" id="ARBA00012928"/>
    </source>
</evidence>
<keyword evidence="2" id="KW-0808">Transferase</keyword>
<dbReference type="AlphaFoldDB" id="A0A9D2II81"/>
<dbReference type="GO" id="GO:0034979">
    <property type="term" value="F:NAD-dependent protein lysine deacetylase activity"/>
    <property type="evidence" value="ECO:0007669"/>
    <property type="project" value="UniProtKB-EC"/>
</dbReference>